<dbReference type="RefSeq" id="XP_053024301.1">
    <property type="nucleotide sequence ID" value="XM_053160314.1"/>
</dbReference>
<name>A0ABY7CTW9_9BASI</name>
<dbReference type="EMBL" id="CP110430">
    <property type="protein sequence ID" value="WAQ88746.1"/>
    <property type="molecule type" value="Genomic_DNA"/>
</dbReference>
<evidence type="ECO:0000313" key="3">
    <source>
        <dbReference type="Proteomes" id="UP001164743"/>
    </source>
</evidence>
<organism evidence="2 3">
    <name type="scientific">Puccinia triticina</name>
    <dbReference type="NCBI Taxonomy" id="208348"/>
    <lineage>
        <taxon>Eukaryota</taxon>
        <taxon>Fungi</taxon>
        <taxon>Dikarya</taxon>
        <taxon>Basidiomycota</taxon>
        <taxon>Pucciniomycotina</taxon>
        <taxon>Pucciniomycetes</taxon>
        <taxon>Pucciniales</taxon>
        <taxon>Pucciniaceae</taxon>
        <taxon>Puccinia</taxon>
    </lineage>
</organism>
<proteinExistence type="predicted"/>
<evidence type="ECO:0000256" key="1">
    <source>
        <dbReference type="SAM" id="SignalP"/>
    </source>
</evidence>
<dbReference type="Proteomes" id="UP001164743">
    <property type="component" value="Chromosome 10A"/>
</dbReference>
<feature type="signal peptide" evidence="1">
    <location>
        <begin position="1"/>
        <end position="23"/>
    </location>
</feature>
<accession>A0ABY7CTW9</accession>
<keyword evidence="3" id="KW-1185">Reference proteome</keyword>
<gene>
    <name evidence="2" type="ORF">PtA15_10A165</name>
</gene>
<dbReference type="GeneID" id="77801209"/>
<keyword evidence="1" id="KW-0732">Signal</keyword>
<feature type="chain" id="PRO_5046919567" evidence="1">
    <location>
        <begin position="24"/>
        <end position="110"/>
    </location>
</feature>
<evidence type="ECO:0000313" key="2">
    <source>
        <dbReference type="EMBL" id="WAQ88746.1"/>
    </source>
</evidence>
<protein>
    <submittedName>
        <fullName evidence="2">Uncharacterized protein</fullName>
    </submittedName>
</protein>
<sequence>MKMFMFVVTVALLMGAIVAPRAGSTFCAPQGPREWKYGSSQCVDESLIFTLTTPSPQSPCPARRHPSDSMAISTELCHSIPSSPVTLQPLPLPNFLITILSIGSTLTDTE</sequence>
<reference evidence="2" key="1">
    <citation type="submission" date="2022-10" db="EMBL/GenBank/DDBJ databases">
        <title>Puccinia triticina Genome sequencing and assembly.</title>
        <authorList>
            <person name="Li C."/>
        </authorList>
    </citation>
    <scope>NUCLEOTIDE SEQUENCE</scope>
    <source>
        <strain evidence="2">Pt15</strain>
    </source>
</reference>